<comment type="similarity">
    <text evidence="2">Belongs to the Mediator complex subunit 27 family.</text>
</comment>
<dbReference type="AlphaFoldDB" id="S4R5N0"/>
<dbReference type="GO" id="GO:0016592">
    <property type="term" value="C:mediator complex"/>
    <property type="evidence" value="ECO:0007669"/>
    <property type="project" value="InterPro"/>
</dbReference>
<evidence type="ECO:0000256" key="5">
    <source>
        <dbReference type="ARBA" id="ARBA00023242"/>
    </source>
</evidence>
<sequence>MGDQLGVPGGLDAFSQAIASVHQLRSSVSRLFSSLKDGMRSRETLEEREKEFALEFQENLNGVNRDLNDLDRLCNLVGRPSESHPLHNSGLLSLDPVQDKTPIYSQLLQAHKWSNKVMAHRGSASVIVVEISPSRQQISLTVEAERRMQVLFYNLAITPEYVDEVITRMDRLFGDMSFTLSRPSGTSAIVVISLGKVLRALVVMRSLILERVVVKALHENIQTEDGKLDLWSKSRYLVFQKVTDHATAASLHYQLPHLPEVVIRSFMMWMHSYISLFQSTCQRCGKQLQDGLPPTWRDFRTLEAFHDTCRQ</sequence>
<protein>
    <submittedName>
        <fullName evidence="6">Mediator complex subunit 27</fullName>
    </submittedName>
</protein>
<evidence type="ECO:0000256" key="2">
    <source>
        <dbReference type="ARBA" id="ARBA00008048"/>
    </source>
</evidence>
<name>S4R5N0_PETMA</name>
<evidence type="ECO:0000256" key="4">
    <source>
        <dbReference type="ARBA" id="ARBA00023163"/>
    </source>
</evidence>
<dbReference type="PANTHER" id="PTHR13130">
    <property type="entry name" value="34 KDA TRANSCRIPTIONAL CO-ACTIVATOR-RELATED"/>
    <property type="match status" value="1"/>
</dbReference>
<reference evidence="6" key="1">
    <citation type="submission" date="2025-08" db="UniProtKB">
        <authorList>
            <consortium name="Ensembl"/>
        </authorList>
    </citation>
    <scope>IDENTIFICATION</scope>
</reference>
<evidence type="ECO:0000313" key="6">
    <source>
        <dbReference type="Ensembl" id="ENSPMAP00000000510.1"/>
    </source>
</evidence>
<dbReference type="HOGENOM" id="CLU_056015_0_0_1"/>
<reference evidence="6" key="2">
    <citation type="submission" date="2025-09" db="UniProtKB">
        <authorList>
            <consortium name="Ensembl"/>
        </authorList>
    </citation>
    <scope>IDENTIFICATION</scope>
</reference>
<dbReference type="STRING" id="7757.ENSPMAP00000000510"/>
<dbReference type="GO" id="GO:0003713">
    <property type="term" value="F:transcription coactivator activity"/>
    <property type="evidence" value="ECO:0007669"/>
    <property type="project" value="TreeGrafter"/>
</dbReference>
<dbReference type="Pfam" id="PF11571">
    <property type="entry name" value="Med27"/>
    <property type="match status" value="1"/>
</dbReference>
<dbReference type="GO" id="GO:0046549">
    <property type="term" value="P:retinal cone cell development"/>
    <property type="evidence" value="ECO:0007669"/>
    <property type="project" value="Ensembl"/>
</dbReference>
<dbReference type="InterPro" id="IPR021627">
    <property type="entry name" value="Mediator_Med27"/>
</dbReference>
<accession>S4R5N0</accession>
<comment type="subcellular location">
    <subcellularLocation>
        <location evidence="1">Nucleus</location>
    </subcellularLocation>
</comment>
<keyword evidence="5" id="KW-0539">Nucleus</keyword>
<dbReference type="GeneTree" id="ENSGT00390000012207"/>
<proteinExistence type="inferred from homology"/>
<dbReference type="OMA" id="FHEDCRN"/>
<evidence type="ECO:0000256" key="1">
    <source>
        <dbReference type="ARBA" id="ARBA00004123"/>
    </source>
</evidence>
<dbReference type="Ensembl" id="ENSPMAT00000000511.1">
    <property type="protein sequence ID" value="ENSPMAP00000000510.1"/>
    <property type="gene ID" value="ENSPMAG00000000458.1"/>
</dbReference>
<dbReference type="PANTHER" id="PTHR13130:SF4">
    <property type="entry name" value="MEDIATOR OF RNA POLYMERASE II TRANSCRIPTION SUBUNIT 27"/>
    <property type="match status" value="1"/>
</dbReference>
<evidence type="ECO:0000256" key="3">
    <source>
        <dbReference type="ARBA" id="ARBA00023015"/>
    </source>
</evidence>
<organism evidence="6">
    <name type="scientific">Petromyzon marinus</name>
    <name type="common">Sea lamprey</name>
    <dbReference type="NCBI Taxonomy" id="7757"/>
    <lineage>
        <taxon>Eukaryota</taxon>
        <taxon>Metazoa</taxon>
        <taxon>Chordata</taxon>
        <taxon>Craniata</taxon>
        <taxon>Vertebrata</taxon>
        <taxon>Cyclostomata</taxon>
        <taxon>Hyperoartia</taxon>
        <taxon>Petromyzontiformes</taxon>
        <taxon>Petromyzontidae</taxon>
        <taxon>Petromyzon</taxon>
    </lineage>
</organism>
<keyword evidence="3" id="KW-0805">Transcription regulation</keyword>
<keyword evidence="4" id="KW-0804">Transcription</keyword>
<dbReference type="GO" id="GO:0006357">
    <property type="term" value="P:regulation of transcription by RNA polymerase II"/>
    <property type="evidence" value="ECO:0007669"/>
    <property type="project" value="TreeGrafter"/>
</dbReference>